<dbReference type="GO" id="GO:0003682">
    <property type="term" value="F:chromatin binding"/>
    <property type="evidence" value="ECO:0007669"/>
    <property type="project" value="TreeGrafter"/>
</dbReference>
<evidence type="ECO:0000259" key="9">
    <source>
        <dbReference type="Pfam" id="PF25812"/>
    </source>
</evidence>
<dbReference type="PANTHER" id="PTHR12172:SF0">
    <property type="entry name" value="CELL CYCLE CHECKPOINT PROTEIN RAD17"/>
    <property type="match status" value="1"/>
</dbReference>
<dbReference type="Pfam" id="PF03215">
    <property type="entry name" value="Rad17"/>
    <property type="match status" value="1"/>
</dbReference>
<dbReference type="SUPFAM" id="SSF52540">
    <property type="entry name" value="P-loop containing nucleoside triphosphate hydrolases"/>
    <property type="match status" value="1"/>
</dbReference>
<comment type="subcellular location">
    <subcellularLocation>
        <location evidence="1">Nucleus</location>
    </subcellularLocation>
</comment>
<evidence type="ECO:0000256" key="7">
    <source>
        <dbReference type="ARBA" id="ARBA00023306"/>
    </source>
</evidence>
<evidence type="ECO:0000313" key="10">
    <source>
        <dbReference type="EMBL" id="RKP05095.1"/>
    </source>
</evidence>
<comment type="similarity">
    <text evidence="2">Belongs to the rad17/RAD24 family.</text>
</comment>
<dbReference type="Pfam" id="PF25812">
    <property type="entry name" value="RAD24_helical"/>
    <property type="match status" value="1"/>
</dbReference>
<feature type="region of interest" description="Disordered" evidence="8">
    <location>
        <begin position="699"/>
        <end position="748"/>
    </location>
</feature>
<evidence type="ECO:0000256" key="2">
    <source>
        <dbReference type="ARBA" id="ARBA00006168"/>
    </source>
</evidence>
<dbReference type="GO" id="GO:0003689">
    <property type="term" value="F:DNA clamp loader activity"/>
    <property type="evidence" value="ECO:0007669"/>
    <property type="project" value="TreeGrafter"/>
</dbReference>
<dbReference type="GO" id="GO:0000077">
    <property type="term" value="P:DNA damage checkpoint signaling"/>
    <property type="evidence" value="ECO:0007669"/>
    <property type="project" value="TreeGrafter"/>
</dbReference>
<evidence type="ECO:0000313" key="11">
    <source>
        <dbReference type="Proteomes" id="UP000271241"/>
    </source>
</evidence>
<dbReference type="GO" id="GO:0033314">
    <property type="term" value="P:mitotic DNA replication checkpoint signaling"/>
    <property type="evidence" value="ECO:0007669"/>
    <property type="project" value="TreeGrafter"/>
</dbReference>
<keyword evidence="3" id="KW-0547">Nucleotide-binding</keyword>
<dbReference type="OrthoDB" id="10265971at2759"/>
<dbReference type="GO" id="GO:0006281">
    <property type="term" value="P:DNA repair"/>
    <property type="evidence" value="ECO:0007669"/>
    <property type="project" value="InterPro"/>
</dbReference>
<dbReference type="GO" id="GO:0005634">
    <property type="term" value="C:nucleus"/>
    <property type="evidence" value="ECO:0007669"/>
    <property type="project" value="UniProtKB-SubCell"/>
</dbReference>
<evidence type="ECO:0000256" key="4">
    <source>
        <dbReference type="ARBA" id="ARBA00022763"/>
    </source>
</evidence>
<dbReference type="AlphaFoldDB" id="A0A4P9XHD9"/>
<feature type="compositionally biased region" description="Polar residues" evidence="8">
    <location>
        <begin position="33"/>
        <end position="44"/>
    </location>
</feature>
<accession>A0A4P9XHD9</accession>
<gene>
    <name evidence="10" type="ORF">THASP1DRAFT_33072</name>
</gene>
<keyword evidence="4" id="KW-0227">DNA damage</keyword>
<keyword evidence="11" id="KW-1185">Reference proteome</keyword>
<dbReference type="PANTHER" id="PTHR12172">
    <property type="entry name" value="CELL CYCLE CHECKPOINT PROTEIN RAD17"/>
    <property type="match status" value="1"/>
</dbReference>
<evidence type="ECO:0000256" key="8">
    <source>
        <dbReference type="SAM" id="MobiDB-lite"/>
    </source>
</evidence>
<reference evidence="11" key="1">
    <citation type="journal article" date="2018" name="Nat. Microbiol.">
        <title>Leveraging single-cell genomics to expand the fungal tree of life.</title>
        <authorList>
            <person name="Ahrendt S.R."/>
            <person name="Quandt C.A."/>
            <person name="Ciobanu D."/>
            <person name="Clum A."/>
            <person name="Salamov A."/>
            <person name="Andreopoulos B."/>
            <person name="Cheng J.F."/>
            <person name="Woyke T."/>
            <person name="Pelin A."/>
            <person name="Henrissat B."/>
            <person name="Reynolds N.K."/>
            <person name="Benny G.L."/>
            <person name="Smith M.E."/>
            <person name="James T.Y."/>
            <person name="Grigoriev I.V."/>
        </authorList>
    </citation>
    <scope>NUCLEOTIDE SEQUENCE [LARGE SCALE GENOMIC DNA]</scope>
    <source>
        <strain evidence="11">RSA 1356</strain>
    </source>
</reference>
<keyword evidence="6" id="KW-0539">Nucleus</keyword>
<feature type="region of interest" description="Disordered" evidence="8">
    <location>
        <begin position="407"/>
        <end position="429"/>
    </location>
</feature>
<feature type="region of interest" description="Disordered" evidence="8">
    <location>
        <begin position="1"/>
        <end position="77"/>
    </location>
</feature>
<evidence type="ECO:0000256" key="1">
    <source>
        <dbReference type="ARBA" id="ARBA00004123"/>
    </source>
</evidence>
<dbReference type="Gene3D" id="1.10.8.60">
    <property type="match status" value="1"/>
</dbReference>
<keyword evidence="7" id="KW-0131">Cell cycle</keyword>
<dbReference type="InterPro" id="IPR004582">
    <property type="entry name" value="Checkpoint_prot_Rad17_Rad24"/>
</dbReference>
<dbReference type="GO" id="GO:0005524">
    <property type="term" value="F:ATP binding"/>
    <property type="evidence" value="ECO:0007669"/>
    <property type="project" value="UniProtKB-KW"/>
</dbReference>
<sequence>MAKRKHNHAVTLSSSSGSDNDESDFDDAVGIQGRQSTSQAIESTQTDKRRWVLPVDASPSRSVSGRAGGTLSSRALDQLSVRRHGNEEPDTMLWVDKHAPQVSADLAVHKKKVAEVRAWLEEALDGRGSKLLVLTGPSGSGRTATIRALARELNVEVQEWINPAHTAAMTPGYNADYVPVMRRFAEFMASADKYTPLDLSGTTDLLAPAASAASACHATRSVLLVEDMPSIAGNTALQTLERVLHRFLCGLTHRPAVLILPDVAIRRQADEVVEDRWGRDTSNLSRSSMPPSIMAHRQCREIRFNPVAPTLLLKALRYILDREGIHARALRPCAEDLDAVVAASDGDVRAAVNLLQFRIAGTRAALPSGAATLAATAAVSQREDALSLFHGLGKILYNKRGDGASSAIAPLTDGTRPRSRPKSRQRRLDLPAGRANVERVLGSISLDRELFTMYLHENYVGFCSQIESCAETAAYLSIADQMSGSWELRPQMAPYAAILSARGYMWSNRSDAVDNGGQGSVTARFRPMRRPEYWSVMRAHRAFLTGLERTAADLCHVSTAQSDITPPTWGTGRTSVNTFHLEVLPFLRRARPKRPSNASGVVYRPHDSASPALSNRVIPGYGRGPESYDYWTHPCLTIAGACHPESSAVYQRSRAASAGVVADHDRDEYAVAMAESSQSIQHRTVNLTKFGEEAAPAMYSTVHSPPPSVRDTSLTTAATDLPPTVADDIEAFSDEETRPSRHDAERHE</sequence>
<evidence type="ECO:0000256" key="5">
    <source>
        <dbReference type="ARBA" id="ARBA00022840"/>
    </source>
</evidence>
<protein>
    <submittedName>
        <fullName evidence="10">Rad17 cell cycle checkpoint protein-domain-containing protein</fullName>
    </submittedName>
</protein>
<dbReference type="Gene3D" id="3.40.50.300">
    <property type="entry name" value="P-loop containing nucleotide triphosphate hydrolases"/>
    <property type="match status" value="1"/>
</dbReference>
<organism evidence="10 11">
    <name type="scientific">Thamnocephalis sphaerospora</name>
    <dbReference type="NCBI Taxonomy" id="78915"/>
    <lineage>
        <taxon>Eukaryota</taxon>
        <taxon>Fungi</taxon>
        <taxon>Fungi incertae sedis</taxon>
        <taxon>Zoopagomycota</taxon>
        <taxon>Zoopagomycotina</taxon>
        <taxon>Zoopagomycetes</taxon>
        <taxon>Zoopagales</taxon>
        <taxon>Sigmoideomycetaceae</taxon>
        <taxon>Thamnocephalis</taxon>
    </lineage>
</organism>
<dbReference type="STRING" id="78915.A0A4P9XHD9"/>
<feature type="domain" description="Checkpoint protein RAD24-like helical bundle" evidence="9">
    <location>
        <begin position="383"/>
        <end position="502"/>
    </location>
</feature>
<evidence type="ECO:0000256" key="3">
    <source>
        <dbReference type="ARBA" id="ARBA00022741"/>
    </source>
</evidence>
<dbReference type="Proteomes" id="UP000271241">
    <property type="component" value="Unassembled WGS sequence"/>
</dbReference>
<dbReference type="EMBL" id="KZ993272">
    <property type="protein sequence ID" value="RKP05095.1"/>
    <property type="molecule type" value="Genomic_DNA"/>
</dbReference>
<name>A0A4P9XHD9_9FUNG</name>
<proteinExistence type="inferred from homology"/>
<dbReference type="InterPro" id="IPR057927">
    <property type="entry name" value="RAD24-like_helical"/>
</dbReference>
<keyword evidence="5" id="KW-0067">ATP-binding</keyword>
<dbReference type="InterPro" id="IPR027417">
    <property type="entry name" value="P-loop_NTPase"/>
</dbReference>
<feature type="compositionally biased region" description="Basic and acidic residues" evidence="8">
    <location>
        <begin position="735"/>
        <end position="748"/>
    </location>
</feature>
<evidence type="ECO:0000256" key="6">
    <source>
        <dbReference type="ARBA" id="ARBA00023242"/>
    </source>
</evidence>